<name>G6EGP1_9SPHN</name>
<feature type="binding site" evidence="7">
    <location>
        <position position="134"/>
    </location>
    <ligand>
        <name>FMN</name>
        <dbReference type="ChEBI" id="CHEBI:58210"/>
    </ligand>
</feature>
<keyword evidence="3 7" id="KW-0288">FMN</keyword>
<evidence type="ECO:0000256" key="3">
    <source>
        <dbReference type="ARBA" id="ARBA00022643"/>
    </source>
</evidence>
<feature type="binding site" evidence="7">
    <location>
        <position position="282"/>
    </location>
    <ligand>
        <name>FMN</name>
        <dbReference type="ChEBI" id="CHEBI:58210"/>
    </ligand>
</feature>
<dbReference type="Pfam" id="PF01070">
    <property type="entry name" value="FMN_dh"/>
    <property type="match status" value="1"/>
</dbReference>
<keyword evidence="4" id="KW-0560">Oxidoreductase</keyword>
<feature type="binding site" evidence="7">
    <location>
        <position position="260"/>
    </location>
    <ligand>
        <name>glyoxylate</name>
        <dbReference type="ChEBI" id="CHEBI:36655"/>
    </ligand>
</feature>
<feature type="binding site" evidence="7">
    <location>
        <position position="287"/>
    </location>
    <ligand>
        <name>glyoxylate</name>
        <dbReference type="ChEBI" id="CHEBI:36655"/>
    </ligand>
</feature>
<keyword evidence="10" id="KW-1185">Reference proteome</keyword>
<dbReference type="Proteomes" id="UP000004030">
    <property type="component" value="Unassembled WGS sequence"/>
</dbReference>
<accession>G6EGP1</accession>
<dbReference type="AlphaFoldDB" id="G6EGP1"/>
<evidence type="ECO:0000256" key="1">
    <source>
        <dbReference type="ARBA" id="ARBA00001917"/>
    </source>
</evidence>
<feature type="binding site" evidence="7">
    <location>
        <position position="171"/>
    </location>
    <ligand>
        <name>glyoxylate</name>
        <dbReference type="ChEBI" id="CHEBI:36655"/>
    </ligand>
</feature>
<evidence type="ECO:0000256" key="4">
    <source>
        <dbReference type="ARBA" id="ARBA00023002"/>
    </source>
</evidence>
<dbReference type="InterPro" id="IPR037396">
    <property type="entry name" value="FMN_HAD"/>
</dbReference>
<feature type="domain" description="FMN hydroxy acid dehydrogenase" evidence="8">
    <location>
        <begin position="5"/>
        <end position="386"/>
    </location>
</feature>
<dbReference type="SUPFAM" id="SSF51395">
    <property type="entry name" value="FMN-linked oxidoreductases"/>
    <property type="match status" value="1"/>
</dbReference>
<evidence type="ECO:0000259" key="8">
    <source>
        <dbReference type="PROSITE" id="PS51349"/>
    </source>
</evidence>
<dbReference type="GO" id="GO:0010181">
    <property type="term" value="F:FMN binding"/>
    <property type="evidence" value="ECO:0007669"/>
    <property type="project" value="InterPro"/>
</dbReference>
<dbReference type="Gene3D" id="3.20.20.70">
    <property type="entry name" value="Aldolase class I"/>
    <property type="match status" value="1"/>
</dbReference>
<feature type="binding site" evidence="7">
    <location>
        <begin position="338"/>
        <end position="339"/>
    </location>
    <ligand>
        <name>FMN</name>
        <dbReference type="ChEBI" id="CHEBI:58210"/>
    </ligand>
</feature>
<comment type="cofactor">
    <cofactor evidence="1">
        <name>FMN</name>
        <dbReference type="ChEBI" id="CHEBI:58210"/>
    </cofactor>
</comment>
<organism evidence="9 10">
    <name type="scientific">Novosphingobium pentaromativorans US6-1</name>
    <dbReference type="NCBI Taxonomy" id="1088721"/>
    <lineage>
        <taxon>Bacteria</taxon>
        <taxon>Pseudomonadati</taxon>
        <taxon>Pseudomonadota</taxon>
        <taxon>Alphaproteobacteria</taxon>
        <taxon>Sphingomonadales</taxon>
        <taxon>Sphingomonadaceae</taxon>
        <taxon>Novosphingobium</taxon>
    </lineage>
</organism>
<dbReference type="GO" id="GO:0009060">
    <property type="term" value="P:aerobic respiration"/>
    <property type="evidence" value="ECO:0007669"/>
    <property type="project" value="TreeGrafter"/>
</dbReference>
<dbReference type="CDD" id="cd02809">
    <property type="entry name" value="alpha_hydroxyacid_oxid_FMN"/>
    <property type="match status" value="1"/>
</dbReference>
<evidence type="ECO:0000256" key="2">
    <source>
        <dbReference type="ARBA" id="ARBA00022630"/>
    </source>
</evidence>
<dbReference type="GO" id="GO:0005886">
    <property type="term" value="C:plasma membrane"/>
    <property type="evidence" value="ECO:0007669"/>
    <property type="project" value="TreeGrafter"/>
</dbReference>
<proteinExistence type="inferred from homology"/>
<dbReference type="InterPro" id="IPR000262">
    <property type="entry name" value="FMN-dep_DH"/>
</dbReference>
<evidence type="ECO:0000256" key="5">
    <source>
        <dbReference type="ARBA" id="ARBA00024042"/>
    </source>
</evidence>
<feature type="binding site" evidence="7">
    <location>
        <position position="162"/>
    </location>
    <ligand>
        <name>FMN</name>
        <dbReference type="ChEBI" id="CHEBI:58210"/>
    </ligand>
</feature>
<evidence type="ECO:0000256" key="6">
    <source>
        <dbReference type="PIRSR" id="PIRSR000138-1"/>
    </source>
</evidence>
<dbReference type="PATRIC" id="fig|1088721.3.peg.3425"/>
<evidence type="ECO:0000313" key="10">
    <source>
        <dbReference type="Proteomes" id="UP000004030"/>
    </source>
</evidence>
<dbReference type="eggNOG" id="COG1304">
    <property type="taxonomic scope" value="Bacteria"/>
</dbReference>
<feature type="binding site" evidence="7">
    <location>
        <position position="136"/>
    </location>
    <ligand>
        <name>glyoxylate</name>
        <dbReference type="ChEBI" id="CHEBI:36655"/>
    </ligand>
</feature>
<dbReference type="GO" id="GO:0004459">
    <property type="term" value="F:L-lactate dehydrogenase (NAD+) activity"/>
    <property type="evidence" value="ECO:0007669"/>
    <property type="project" value="TreeGrafter"/>
</dbReference>
<sequence>MEQMAAIDRAYNVADIAAIARRRLPPGLYDFIDRGAEDEVTRRENSESIKRILIRQRVGIDTSMRDITTQIGSVVQSMPIGLAVTGMVGLLHYKGEQAMASAAASAGVPYTLGSGNFAGMAECKEICGDLLWRQLYPCRTEALLQHHLGIARDAGVNNLVITLDSPQTGNREYMLRNGFMPGMLNRNAIREMLSRPGWLMRAIVPYYLHEGGLPEMVDLPDDIRGRFGDRKVPPNPPADDYSWDTIRRIRRDWKGRLVIKGISVPEDAITAADIGCDGVIVSNHGGRSLDGCIPSMSALPGVVDAAGSRLDVMVDGGFTRGSDVLKAIALGAKCVWLGRATTFGLVAAGQAGVERVLEIFRSEISRAMAMMGATSVAELNRDFLQL</sequence>
<reference evidence="9 10" key="1">
    <citation type="journal article" date="2012" name="J. Bacteriol.">
        <title>Genome sequence of benzo(a)pyrene-degrading bacterium Novosphingobium pentaromativorans US6-1.</title>
        <authorList>
            <person name="Luo Y.R."/>
            <person name="Kang S.G."/>
            <person name="Kim S.J."/>
            <person name="Kim M.R."/>
            <person name="Li N."/>
            <person name="Lee J.H."/>
            <person name="Kwon K.K."/>
        </authorList>
    </citation>
    <scope>NUCLEOTIDE SEQUENCE [LARGE SCALE GENOMIC DNA]</scope>
    <source>
        <strain evidence="9 10">US6-1</strain>
    </source>
</reference>
<dbReference type="PANTHER" id="PTHR10578">
    <property type="entry name" value="S -2-HYDROXY-ACID OXIDASE-RELATED"/>
    <property type="match status" value="1"/>
</dbReference>
<feature type="active site" description="Proton acceptor" evidence="6">
    <location>
        <position position="284"/>
    </location>
</feature>
<gene>
    <name evidence="9" type="ORF">NSU_3471</name>
</gene>
<dbReference type="PANTHER" id="PTHR10578:SF107">
    <property type="entry name" value="2-HYDROXYACID OXIDASE 1"/>
    <property type="match status" value="1"/>
</dbReference>
<dbReference type="InterPro" id="IPR012133">
    <property type="entry name" value="Alpha-hydoxy_acid_DH_FMN"/>
</dbReference>
<feature type="binding site" evidence="7">
    <location>
        <position position="284"/>
    </location>
    <ligand>
        <name>glyoxylate</name>
        <dbReference type="ChEBI" id="CHEBI:36655"/>
    </ligand>
</feature>
<dbReference type="PIRSF" id="PIRSF000138">
    <property type="entry name" value="Al-hdrx_acd_dh"/>
    <property type="match status" value="1"/>
</dbReference>
<dbReference type="OrthoDB" id="9770452at2"/>
<comment type="caution">
    <text evidence="9">The sequence shown here is derived from an EMBL/GenBank/DDBJ whole genome shotgun (WGS) entry which is preliminary data.</text>
</comment>
<dbReference type="PROSITE" id="PS51349">
    <property type="entry name" value="FMN_HYDROXY_ACID_DH_2"/>
    <property type="match status" value="1"/>
</dbReference>
<dbReference type="EMBL" id="AGFM01000055">
    <property type="protein sequence ID" value="EHJ59588.1"/>
    <property type="molecule type" value="Genomic_DNA"/>
</dbReference>
<protein>
    <recommendedName>
        <fullName evidence="8">FMN hydroxy acid dehydrogenase domain-containing protein</fullName>
    </recommendedName>
</protein>
<keyword evidence="2 7" id="KW-0285">Flavoprotein</keyword>
<comment type="similarity">
    <text evidence="5">Belongs to the FMN-dependent alpha-hydroxy acid dehydrogenase family.</text>
</comment>
<dbReference type="InterPro" id="IPR013785">
    <property type="entry name" value="Aldolase_TIM"/>
</dbReference>
<evidence type="ECO:0000313" key="9">
    <source>
        <dbReference type="EMBL" id="EHJ59588.1"/>
    </source>
</evidence>
<evidence type="ECO:0000256" key="7">
    <source>
        <dbReference type="PIRSR" id="PIRSR000138-2"/>
    </source>
</evidence>